<dbReference type="InterPro" id="IPR050253">
    <property type="entry name" value="Seed_Storage-Functional"/>
</dbReference>
<dbReference type="OrthoDB" id="1903982at2759"/>
<keyword evidence="7" id="KW-1185">Reference proteome</keyword>
<dbReference type="InterPro" id="IPR006044">
    <property type="entry name" value="11S_seedstore_pln"/>
</dbReference>
<dbReference type="GO" id="GO:0045735">
    <property type="term" value="F:nutrient reservoir activity"/>
    <property type="evidence" value="ECO:0007669"/>
    <property type="project" value="UniProtKB-KW"/>
</dbReference>
<organism evidence="6 7">
    <name type="scientific">Artemisia annua</name>
    <name type="common">Sweet wormwood</name>
    <dbReference type="NCBI Taxonomy" id="35608"/>
    <lineage>
        <taxon>Eukaryota</taxon>
        <taxon>Viridiplantae</taxon>
        <taxon>Streptophyta</taxon>
        <taxon>Embryophyta</taxon>
        <taxon>Tracheophyta</taxon>
        <taxon>Spermatophyta</taxon>
        <taxon>Magnoliopsida</taxon>
        <taxon>eudicotyledons</taxon>
        <taxon>Gunneridae</taxon>
        <taxon>Pentapetalae</taxon>
        <taxon>asterids</taxon>
        <taxon>campanulids</taxon>
        <taxon>Asterales</taxon>
        <taxon>Asteraceae</taxon>
        <taxon>Asteroideae</taxon>
        <taxon>Anthemideae</taxon>
        <taxon>Artemisiinae</taxon>
        <taxon>Artemisia</taxon>
    </lineage>
</organism>
<dbReference type="PRINTS" id="PR00439">
    <property type="entry name" value="11SGLOBULIN"/>
</dbReference>
<evidence type="ECO:0000256" key="2">
    <source>
        <dbReference type="ARBA" id="ARBA00022761"/>
    </source>
</evidence>
<dbReference type="SMART" id="SM00835">
    <property type="entry name" value="Cupin_1"/>
    <property type="match status" value="1"/>
</dbReference>
<accession>A0A2U1NQ54</accession>
<evidence type="ECO:0000256" key="3">
    <source>
        <dbReference type="ARBA" id="ARBA00023129"/>
    </source>
</evidence>
<dbReference type="PANTHER" id="PTHR31189:SF48">
    <property type="entry name" value="LEGUMIN B"/>
    <property type="match status" value="1"/>
</dbReference>
<dbReference type="PANTHER" id="PTHR31189">
    <property type="entry name" value="OS03G0336100 PROTEIN-RELATED"/>
    <property type="match status" value="1"/>
</dbReference>
<comment type="similarity">
    <text evidence="1">Belongs to the 11S seed storage protein (globulins) family.</text>
</comment>
<dbReference type="STRING" id="35608.A0A2U1NQ54"/>
<dbReference type="SUPFAM" id="SSF51182">
    <property type="entry name" value="RmlC-like cupins"/>
    <property type="match status" value="1"/>
</dbReference>
<gene>
    <name evidence="6" type="ORF">CTI12_AA220580</name>
</gene>
<dbReference type="InterPro" id="IPR011051">
    <property type="entry name" value="RmlC_Cupin_sf"/>
</dbReference>
<comment type="caution">
    <text evidence="6">The sequence shown here is derived from an EMBL/GenBank/DDBJ whole genome shotgun (WGS) entry which is preliminary data.</text>
</comment>
<dbReference type="Pfam" id="PF00190">
    <property type="entry name" value="Cupin_1"/>
    <property type="match status" value="1"/>
</dbReference>
<reference evidence="6 7" key="1">
    <citation type="journal article" date="2018" name="Mol. Plant">
        <title>The genome of Artemisia annua provides insight into the evolution of Asteraceae family and artemisinin biosynthesis.</title>
        <authorList>
            <person name="Shen Q."/>
            <person name="Zhang L."/>
            <person name="Liao Z."/>
            <person name="Wang S."/>
            <person name="Yan T."/>
            <person name="Shi P."/>
            <person name="Liu M."/>
            <person name="Fu X."/>
            <person name="Pan Q."/>
            <person name="Wang Y."/>
            <person name="Lv Z."/>
            <person name="Lu X."/>
            <person name="Zhang F."/>
            <person name="Jiang W."/>
            <person name="Ma Y."/>
            <person name="Chen M."/>
            <person name="Hao X."/>
            <person name="Li L."/>
            <person name="Tang Y."/>
            <person name="Lv G."/>
            <person name="Zhou Y."/>
            <person name="Sun X."/>
            <person name="Brodelius P.E."/>
            <person name="Rose J.K.C."/>
            <person name="Tang K."/>
        </authorList>
    </citation>
    <scope>NUCLEOTIDE SEQUENCE [LARGE SCALE GENOMIC DNA]</scope>
    <source>
        <strain evidence="7">cv. Huhao1</strain>
        <tissue evidence="6">Leaf</tissue>
    </source>
</reference>
<keyword evidence="4" id="KW-1015">Disulfide bond</keyword>
<evidence type="ECO:0000259" key="5">
    <source>
        <dbReference type="SMART" id="SM00835"/>
    </source>
</evidence>
<keyword evidence="2" id="KW-0758">Storage protein</keyword>
<dbReference type="InterPro" id="IPR014710">
    <property type="entry name" value="RmlC-like_jellyroll"/>
</dbReference>
<name>A0A2U1NQ54_ARTAN</name>
<evidence type="ECO:0000256" key="4">
    <source>
        <dbReference type="ARBA" id="ARBA00023157"/>
    </source>
</evidence>
<evidence type="ECO:0000256" key="1">
    <source>
        <dbReference type="ARBA" id="ARBA00007178"/>
    </source>
</evidence>
<dbReference type="InterPro" id="IPR006045">
    <property type="entry name" value="Cupin_1"/>
</dbReference>
<keyword evidence="3" id="KW-0708">Seed storage protein</keyword>
<evidence type="ECO:0000313" key="6">
    <source>
        <dbReference type="EMBL" id="PWA75608.1"/>
    </source>
</evidence>
<protein>
    <submittedName>
        <fullName evidence="6">Legumin A</fullName>
    </submittedName>
</protein>
<dbReference type="Gene3D" id="2.60.120.10">
    <property type="entry name" value="Jelly Rolls"/>
    <property type="match status" value="1"/>
</dbReference>
<dbReference type="Proteomes" id="UP000245207">
    <property type="component" value="Unassembled WGS sequence"/>
</dbReference>
<evidence type="ECO:0000313" key="7">
    <source>
        <dbReference type="Proteomes" id="UP000245207"/>
    </source>
</evidence>
<feature type="domain" description="Cupin type-1" evidence="5">
    <location>
        <begin position="18"/>
        <end position="147"/>
    </location>
</feature>
<sequence length="285" mass="32120">MALELLFAHVKALAKFAFGMDLTQACSAKFASSSPFFSFCNSVVSVRGVLKSHGIVAPLWIINTHNIMYVTNGNMRIHIANDQGQSFFNDQNFEVVKQAGEQGCNWISFRINGNAMINTLAGRTSSMRAFPLVDLTNAYQMWREEAQQLKYNRGGMFIWNFVHLLYVRNCFRTTIMIYYLTTYSHNNSQRGVWLLLKLKTINHYKKVKVDSAFAGDAAAISMGLLMAGTTSEKPTEMLVYAHKTQQHRDHKVNLGFQIASFNVKSLLDIPKATHVIMCGSNQVIV</sequence>
<proteinExistence type="inferred from homology"/>
<dbReference type="EMBL" id="PKPP01002385">
    <property type="protein sequence ID" value="PWA75608.1"/>
    <property type="molecule type" value="Genomic_DNA"/>
</dbReference>
<dbReference type="AlphaFoldDB" id="A0A2U1NQ54"/>